<dbReference type="RefSeq" id="WP_055244202.1">
    <property type="nucleotide sequence ID" value="NZ_CABIWA010000004.1"/>
</dbReference>
<dbReference type="PANTHER" id="PTHR43525:SF1">
    <property type="entry name" value="PROTEIN MALY"/>
    <property type="match status" value="1"/>
</dbReference>
<evidence type="ECO:0000256" key="5">
    <source>
        <dbReference type="ARBA" id="ARBA00037974"/>
    </source>
</evidence>
<dbReference type="CDD" id="cd00609">
    <property type="entry name" value="AAT_like"/>
    <property type="match status" value="1"/>
</dbReference>
<evidence type="ECO:0000256" key="2">
    <source>
        <dbReference type="ARBA" id="ARBA00012224"/>
    </source>
</evidence>
<dbReference type="PANTHER" id="PTHR43525">
    <property type="entry name" value="PROTEIN MALY"/>
    <property type="match status" value="1"/>
</dbReference>
<dbReference type="InterPro" id="IPR027619">
    <property type="entry name" value="C-S_lyase_PatB-like"/>
</dbReference>
<proteinExistence type="inferred from homology"/>
<dbReference type="EC" id="4.4.1.13" evidence="2"/>
<evidence type="ECO:0000256" key="4">
    <source>
        <dbReference type="ARBA" id="ARBA00023239"/>
    </source>
</evidence>
<evidence type="ECO:0000256" key="3">
    <source>
        <dbReference type="ARBA" id="ARBA00022898"/>
    </source>
</evidence>
<sequence length="395" mass="44967">MKYDFQTIVDRRNVGAFKWEEMRRIDPTVGDDIVPLSVADMEFKNPPEIIEGLKHYLDGAVLGYTEPTEQYLSAVCGWMERRHGWKIDPEWIVTTPGVVPALYASVQVFTQPGDGVLIMTPVYYPFYEAMTINDRRVVKTSLINNGGRYEIDFDDFEAKAKEFSVKLLLLCSPHNPVGRVWTREELERIGRICIDNNVLVVSDEIHFDLVMPGYKHIMFGSISEEFAQHSIVCTAPSKTFNLAGMQASNMIIANEQLREKFVAHFDAAAIYYLNILSYKACEIAYTKCDQWLEELLGVIRENRDYVAGYLAKHHPQVKVTPIEATYLLWMDFRALGMDNEALEALMQKDARLFLDEGYVFGEDGSGFERMNLACPKSVVEAAMARLTAALENHGR</sequence>
<dbReference type="InterPro" id="IPR015421">
    <property type="entry name" value="PyrdxlP-dep_Trfase_major"/>
</dbReference>
<evidence type="ECO:0000313" key="8">
    <source>
        <dbReference type="Proteomes" id="UP000095765"/>
    </source>
</evidence>
<name>A0A174MZP8_9FIRM</name>
<evidence type="ECO:0000259" key="6">
    <source>
        <dbReference type="Pfam" id="PF00155"/>
    </source>
</evidence>
<dbReference type="Pfam" id="PF00155">
    <property type="entry name" value="Aminotran_1_2"/>
    <property type="match status" value="1"/>
</dbReference>
<dbReference type="InterPro" id="IPR051798">
    <property type="entry name" value="Class-II_PLP-Dep_Aminotrans"/>
</dbReference>
<dbReference type="SUPFAM" id="SSF53383">
    <property type="entry name" value="PLP-dependent transferases"/>
    <property type="match status" value="1"/>
</dbReference>
<dbReference type="GO" id="GO:0030170">
    <property type="term" value="F:pyridoxal phosphate binding"/>
    <property type="evidence" value="ECO:0007669"/>
    <property type="project" value="InterPro"/>
</dbReference>
<reference evidence="7 8" key="1">
    <citation type="submission" date="2015-09" db="EMBL/GenBank/DDBJ databases">
        <authorList>
            <consortium name="Pathogen Informatics"/>
        </authorList>
    </citation>
    <scope>NUCLEOTIDE SEQUENCE [LARGE SCALE GENOMIC DNA]</scope>
    <source>
        <strain evidence="7 8">2789STDY5834939</strain>
    </source>
</reference>
<dbReference type="Gene3D" id="3.40.640.10">
    <property type="entry name" value="Type I PLP-dependent aspartate aminotransferase-like (Major domain)"/>
    <property type="match status" value="1"/>
</dbReference>
<dbReference type="EMBL" id="CZBE01000004">
    <property type="protein sequence ID" value="CUP41952.1"/>
    <property type="molecule type" value="Genomic_DNA"/>
</dbReference>
<dbReference type="InterPro" id="IPR015422">
    <property type="entry name" value="PyrdxlP-dep_Trfase_small"/>
</dbReference>
<dbReference type="OrthoDB" id="9802872at2"/>
<dbReference type="InterPro" id="IPR015424">
    <property type="entry name" value="PyrdxlP-dep_Trfase"/>
</dbReference>
<keyword evidence="3" id="KW-0663">Pyridoxal phosphate</keyword>
<dbReference type="Proteomes" id="UP000095765">
    <property type="component" value="Unassembled WGS sequence"/>
</dbReference>
<dbReference type="NCBIfam" id="TIGR04350">
    <property type="entry name" value="C_S_lyase_PatB"/>
    <property type="match status" value="1"/>
</dbReference>
<dbReference type="Gene3D" id="3.90.1150.10">
    <property type="entry name" value="Aspartate Aminotransferase, domain 1"/>
    <property type="match status" value="1"/>
</dbReference>
<gene>
    <name evidence="7" type="primary">patB_1</name>
    <name evidence="7" type="ORF">ERS852551_00732</name>
</gene>
<keyword evidence="4 7" id="KW-0456">Lyase</keyword>
<dbReference type="InterPro" id="IPR004839">
    <property type="entry name" value="Aminotransferase_I/II_large"/>
</dbReference>
<dbReference type="GO" id="GO:0047804">
    <property type="term" value="F:cysteine-S-conjugate beta-lyase activity"/>
    <property type="evidence" value="ECO:0007669"/>
    <property type="project" value="UniProtKB-EC"/>
</dbReference>
<comment type="cofactor">
    <cofactor evidence="1">
        <name>pyridoxal 5'-phosphate</name>
        <dbReference type="ChEBI" id="CHEBI:597326"/>
    </cofactor>
</comment>
<evidence type="ECO:0000313" key="7">
    <source>
        <dbReference type="EMBL" id="CUP41952.1"/>
    </source>
</evidence>
<dbReference type="AlphaFoldDB" id="A0A174MZP8"/>
<accession>A0A174MZP8</accession>
<evidence type="ECO:0000256" key="1">
    <source>
        <dbReference type="ARBA" id="ARBA00001933"/>
    </source>
</evidence>
<organism evidence="7 8">
    <name type="scientific">Anaerotruncus colihominis</name>
    <dbReference type="NCBI Taxonomy" id="169435"/>
    <lineage>
        <taxon>Bacteria</taxon>
        <taxon>Bacillati</taxon>
        <taxon>Bacillota</taxon>
        <taxon>Clostridia</taxon>
        <taxon>Eubacteriales</taxon>
        <taxon>Oscillospiraceae</taxon>
        <taxon>Anaerotruncus</taxon>
    </lineage>
</organism>
<comment type="similarity">
    <text evidence="5">Belongs to the class-II pyridoxal-phosphate-dependent aminotransferase family. MalY/PatB cystathionine beta-lyase subfamily.</text>
</comment>
<protein>
    <recommendedName>
        <fullName evidence="2">cysteine-S-conjugate beta-lyase</fullName>
        <ecNumber evidence="2">4.4.1.13</ecNumber>
    </recommendedName>
</protein>
<feature type="domain" description="Aminotransferase class I/classII large" evidence="6">
    <location>
        <begin position="32"/>
        <end position="386"/>
    </location>
</feature>